<evidence type="ECO:0000256" key="1">
    <source>
        <dbReference type="ARBA" id="ARBA00004862"/>
    </source>
</evidence>
<protein>
    <recommendedName>
        <fullName evidence="7">N-acetyl-gamma-glutamyl-phosphate reductase</fullName>
        <shortName evidence="7">AGPR</shortName>
        <ecNumber evidence="7">1.2.1.38</ecNumber>
    </recommendedName>
    <alternativeName>
        <fullName evidence="7">N-acetyl-glutamate semialdehyde dehydrogenase</fullName>
        <shortName evidence="7">NAGSA dehydrogenase</shortName>
    </alternativeName>
</protein>
<evidence type="ECO:0000256" key="7">
    <source>
        <dbReference type="HAMAP-Rule" id="MF_00150"/>
    </source>
</evidence>
<dbReference type="NCBIfam" id="TIGR01850">
    <property type="entry name" value="argC"/>
    <property type="match status" value="1"/>
</dbReference>
<evidence type="ECO:0000256" key="5">
    <source>
        <dbReference type="ARBA" id="ARBA00023002"/>
    </source>
</evidence>
<dbReference type="PROSITE" id="PS01224">
    <property type="entry name" value="ARGC"/>
    <property type="match status" value="1"/>
</dbReference>
<dbReference type="EC" id="1.2.1.38" evidence="7"/>
<comment type="pathway">
    <text evidence="1 7">Amino-acid biosynthesis; L-arginine biosynthesis; N(2)-acetyl-L-ornithine from L-glutamate: step 3/4.</text>
</comment>
<sequence length="346" mass="37190">MQTSKIKVGIVGGTGYTGVELLRILAIHPSVELSVITSRGEAGLPVADMFPSLRGYIDLSFSDPAKSDLASCDLVFFATPNGIAMQQTRELLTAGVRIIDLAADFRIQDVATWEKWYGMTHACPELLSQAVYGLPEMNREQIKGAQLVANPGCYPTAVQLGFMPLLEAGLIDPQYLIADAKSGVSGAGRKAETHILFAEAGDNFKAYGVAGHRHLPEISQGLTNMAGKSVGLTFVPHLTPLIRGIHATLYGRLNKEADLQGLFEQRYANERFVDVLPKGAHPETRSVRGSNQCRIAVHRPQGGDTVVVLSVIDNLVKGAAGQAVQNMNIMFGFAENTGLEIVPLLP</sequence>
<dbReference type="FunFam" id="3.30.360.10:FF:000014">
    <property type="entry name" value="N-acetyl-gamma-glutamyl-phosphate reductase"/>
    <property type="match status" value="1"/>
</dbReference>
<comment type="similarity">
    <text evidence="7">Belongs to the NAGSA dehydrogenase family. Type 1 subfamily.</text>
</comment>
<dbReference type="RefSeq" id="WP_015829099.1">
    <property type="nucleotide sequence ID" value="NC_012969.1"/>
</dbReference>
<keyword evidence="4 7" id="KW-0521">NADP</keyword>
<dbReference type="SUPFAM" id="SSF55347">
    <property type="entry name" value="Glyceraldehyde-3-phosphate dehydrogenase-like, C-terminal domain"/>
    <property type="match status" value="1"/>
</dbReference>
<dbReference type="CDD" id="cd23934">
    <property type="entry name" value="AGPR_1_C"/>
    <property type="match status" value="1"/>
</dbReference>
<reference evidence="10 11" key="2">
    <citation type="journal article" date="2011" name="J. Bacteriol.">
        <title>Genomes of three methylotrophs from a single niche uncover genetic and metabolic divergence of Methylophilaceae.</title>
        <authorList>
            <person name="Lapidus A."/>
            <person name="Clum A."/>
            <person name="Labutti K."/>
            <person name="Kaluzhnaya M.G."/>
            <person name="Lim S."/>
            <person name="Beck D.A."/>
            <person name="Glavina Del Rio T."/>
            <person name="Nolan M."/>
            <person name="Mavromatis K."/>
            <person name="Huntemann M."/>
            <person name="Lucas S."/>
            <person name="Lidstrom M.E."/>
            <person name="Ivanova N."/>
            <person name="Chistoserdova L."/>
        </authorList>
    </citation>
    <scope>NUCLEOTIDE SEQUENCE [LARGE SCALE GENOMIC DNA]</scope>
    <source>
        <strain evidence="10 11">SIP3-4</strain>
    </source>
</reference>
<dbReference type="CDD" id="cd17895">
    <property type="entry name" value="AGPR_1_N"/>
    <property type="match status" value="1"/>
</dbReference>
<evidence type="ECO:0000313" key="10">
    <source>
        <dbReference type="EMBL" id="ACT49309.1"/>
    </source>
</evidence>
<evidence type="ECO:0000259" key="9">
    <source>
        <dbReference type="SMART" id="SM00859"/>
    </source>
</evidence>
<comment type="catalytic activity">
    <reaction evidence="6 7">
        <text>N-acetyl-L-glutamate 5-semialdehyde + phosphate + NADP(+) = N-acetyl-L-glutamyl 5-phosphate + NADPH + H(+)</text>
        <dbReference type="Rhea" id="RHEA:21588"/>
        <dbReference type="ChEBI" id="CHEBI:15378"/>
        <dbReference type="ChEBI" id="CHEBI:29123"/>
        <dbReference type="ChEBI" id="CHEBI:43474"/>
        <dbReference type="ChEBI" id="CHEBI:57783"/>
        <dbReference type="ChEBI" id="CHEBI:57936"/>
        <dbReference type="ChEBI" id="CHEBI:58349"/>
        <dbReference type="EC" id="1.2.1.38"/>
    </reaction>
</comment>
<gene>
    <name evidence="7" type="primary">argC</name>
    <name evidence="10" type="ordered locus">Msip34_0060</name>
</gene>
<evidence type="ECO:0000256" key="2">
    <source>
        <dbReference type="ARBA" id="ARBA00022571"/>
    </source>
</evidence>
<comment type="function">
    <text evidence="7">Catalyzes the NADPH-dependent reduction of N-acetyl-5-glutamyl phosphate to yield N-acetyl-L-glutamate 5-semialdehyde.</text>
</comment>
<evidence type="ECO:0000313" key="11">
    <source>
        <dbReference type="Proteomes" id="UP000002743"/>
    </source>
</evidence>
<organism evidence="10 11">
    <name type="scientific">Methylovorus glucosotrophus (strain SIP3-4)</name>
    <dbReference type="NCBI Taxonomy" id="582744"/>
    <lineage>
        <taxon>Bacteria</taxon>
        <taxon>Pseudomonadati</taxon>
        <taxon>Pseudomonadota</taxon>
        <taxon>Betaproteobacteria</taxon>
        <taxon>Nitrosomonadales</taxon>
        <taxon>Methylophilaceae</taxon>
        <taxon>Methylovorus</taxon>
    </lineage>
</organism>
<reference evidence="11" key="1">
    <citation type="submission" date="2009-07" db="EMBL/GenBank/DDBJ databases">
        <title>Complete sequence of chromosome of Methylovorus sp. SIP3-4.</title>
        <authorList>
            <person name="Lucas S."/>
            <person name="Copeland A."/>
            <person name="Lapidus A."/>
            <person name="Glavina del Rio T."/>
            <person name="Tice H."/>
            <person name="Bruce D."/>
            <person name="Goodwin L."/>
            <person name="Pitluck S."/>
            <person name="Clum A."/>
            <person name="Larimer F."/>
            <person name="Land M."/>
            <person name="Hauser L."/>
            <person name="Kyrpides N."/>
            <person name="Mikhailova N."/>
            <person name="Kayluzhnaya M."/>
            <person name="Chistoserdova L."/>
        </authorList>
    </citation>
    <scope>NUCLEOTIDE SEQUENCE [LARGE SCALE GENOMIC DNA]</scope>
    <source>
        <strain evidence="11">SIP3-4</strain>
    </source>
</reference>
<dbReference type="InterPro" id="IPR000534">
    <property type="entry name" value="Semialdehyde_DH_NAD-bd"/>
</dbReference>
<dbReference type="SUPFAM" id="SSF51735">
    <property type="entry name" value="NAD(P)-binding Rossmann-fold domains"/>
    <property type="match status" value="1"/>
</dbReference>
<keyword evidence="3 7" id="KW-0028">Amino-acid biosynthesis</keyword>
<name>C6X839_METGS</name>
<dbReference type="GO" id="GO:0070401">
    <property type="term" value="F:NADP+ binding"/>
    <property type="evidence" value="ECO:0007669"/>
    <property type="project" value="InterPro"/>
</dbReference>
<dbReference type="Proteomes" id="UP000002743">
    <property type="component" value="Chromosome"/>
</dbReference>
<dbReference type="UniPathway" id="UPA00068">
    <property type="reaction ID" value="UER00108"/>
</dbReference>
<proteinExistence type="inferred from homology"/>
<dbReference type="InterPro" id="IPR023013">
    <property type="entry name" value="AGPR_AS"/>
</dbReference>
<feature type="active site" evidence="7 8">
    <location>
        <position position="153"/>
    </location>
</feature>
<comment type="subcellular location">
    <subcellularLocation>
        <location evidence="7">Cytoplasm</location>
    </subcellularLocation>
</comment>
<dbReference type="Pfam" id="PF22698">
    <property type="entry name" value="Semialdhyde_dhC_1"/>
    <property type="match status" value="1"/>
</dbReference>
<dbReference type="InterPro" id="IPR058924">
    <property type="entry name" value="AGPR_dimerisation_dom"/>
</dbReference>
<dbReference type="GO" id="GO:0006526">
    <property type="term" value="P:L-arginine biosynthetic process"/>
    <property type="evidence" value="ECO:0007669"/>
    <property type="project" value="UniProtKB-UniRule"/>
</dbReference>
<evidence type="ECO:0000256" key="3">
    <source>
        <dbReference type="ARBA" id="ARBA00022605"/>
    </source>
</evidence>
<dbReference type="eggNOG" id="COG0002">
    <property type="taxonomic scope" value="Bacteria"/>
</dbReference>
<dbReference type="HAMAP" id="MF_00150">
    <property type="entry name" value="ArgC_type1"/>
    <property type="match status" value="1"/>
</dbReference>
<keyword evidence="2 7" id="KW-0055">Arginine biosynthesis</keyword>
<dbReference type="Gene3D" id="3.30.360.10">
    <property type="entry name" value="Dihydrodipicolinate Reductase, domain 2"/>
    <property type="match status" value="1"/>
</dbReference>
<evidence type="ECO:0000256" key="6">
    <source>
        <dbReference type="ARBA" id="ARBA00050557"/>
    </source>
</evidence>
<dbReference type="GO" id="GO:0051287">
    <property type="term" value="F:NAD binding"/>
    <property type="evidence" value="ECO:0007669"/>
    <property type="project" value="InterPro"/>
</dbReference>
<keyword evidence="11" id="KW-1185">Reference proteome</keyword>
<evidence type="ECO:0000256" key="8">
    <source>
        <dbReference type="PROSITE-ProRule" id="PRU10010"/>
    </source>
</evidence>
<dbReference type="PANTHER" id="PTHR32338:SF10">
    <property type="entry name" value="N-ACETYL-GAMMA-GLUTAMYL-PHOSPHATE REDUCTASE, CHLOROPLASTIC-RELATED"/>
    <property type="match status" value="1"/>
</dbReference>
<dbReference type="InterPro" id="IPR036291">
    <property type="entry name" value="NAD(P)-bd_dom_sf"/>
</dbReference>
<dbReference type="EMBL" id="CP001674">
    <property type="protein sequence ID" value="ACT49309.1"/>
    <property type="molecule type" value="Genomic_DNA"/>
</dbReference>
<dbReference type="STRING" id="582744.Msip34_0060"/>
<feature type="domain" description="Semialdehyde dehydrogenase NAD-binding" evidence="9">
    <location>
        <begin position="7"/>
        <end position="145"/>
    </location>
</feature>
<dbReference type="SMART" id="SM00859">
    <property type="entry name" value="Semialdhyde_dh"/>
    <property type="match status" value="1"/>
</dbReference>
<keyword evidence="7" id="KW-0963">Cytoplasm</keyword>
<dbReference type="Gene3D" id="3.40.50.720">
    <property type="entry name" value="NAD(P)-binding Rossmann-like Domain"/>
    <property type="match status" value="1"/>
</dbReference>
<dbReference type="AlphaFoldDB" id="C6X839"/>
<dbReference type="GO" id="GO:0003942">
    <property type="term" value="F:N-acetyl-gamma-glutamyl-phosphate reductase activity"/>
    <property type="evidence" value="ECO:0007669"/>
    <property type="project" value="UniProtKB-UniRule"/>
</dbReference>
<evidence type="ECO:0000256" key="4">
    <source>
        <dbReference type="ARBA" id="ARBA00022857"/>
    </source>
</evidence>
<keyword evidence="5 7" id="KW-0560">Oxidoreductase</keyword>
<dbReference type="HOGENOM" id="CLU_006384_0_1_4"/>
<dbReference type="PANTHER" id="PTHR32338">
    <property type="entry name" value="N-ACETYL-GAMMA-GLUTAMYL-PHOSPHATE REDUCTASE, CHLOROPLASTIC-RELATED-RELATED"/>
    <property type="match status" value="1"/>
</dbReference>
<dbReference type="OrthoDB" id="9801289at2"/>
<accession>C6X839</accession>
<dbReference type="Pfam" id="PF01118">
    <property type="entry name" value="Semialdhyde_dh"/>
    <property type="match status" value="1"/>
</dbReference>
<dbReference type="InterPro" id="IPR050085">
    <property type="entry name" value="AGPR"/>
</dbReference>
<dbReference type="InterPro" id="IPR000706">
    <property type="entry name" value="AGPR_type-1"/>
</dbReference>
<dbReference type="KEGG" id="mei:Msip34_0060"/>
<dbReference type="GO" id="GO:0005737">
    <property type="term" value="C:cytoplasm"/>
    <property type="evidence" value="ECO:0007669"/>
    <property type="project" value="UniProtKB-SubCell"/>
</dbReference>